<dbReference type="CDD" id="cd16281">
    <property type="entry name" value="metallo-hydrolase-like_MBL-fold"/>
    <property type="match status" value="1"/>
</dbReference>
<name>Q1IVQ6_KORVE</name>
<organism evidence="6 7">
    <name type="scientific">Koribacter versatilis (strain Ellin345)</name>
    <dbReference type="NCBI Taxonomy" id="204669"/>
    <lineage>
        <taxon>Bacteria</taxon>
        <taxon>Pseudomonadati</taxon>
        <taxon>Acidobacteriota</taxon>
        <taxon>Terriglobia</taxon>
        <taxon>Terriglobales</taxon>
        <taxon>Candidatus Korobacteraceae</taxon>
        <taxon>Candidatus Korobacter</taxon>
    </lineage>
</organism>
<accession>Q1IVQ6</accession>
<dbReference type="Gene3D" id="3.60.15.10">
    <property type="entry name" value="Ribonuclease Z/Hydroxyacylglutathione hydrolase-like"/>
    <property type="match status" value="1"/>
</dbReference>
<dbReference type="PANTHER" id="PTHR42978">
    <property type="entry name" value="QUORUM-QUENCHING LACTONASE YTNP-RELATED-RELATED"/>
    <property type="match status" value="1"/>
</dbReference>
<dbReference type="PANTHER" id="PTHR42978:SF6">
    <property type="entry name" value="QUORUM-QUENCHING LACTONASE YTNP-RELATED"/>
    <property type="match status" value="1"/>
</dbReference>
<evidence type="ECO:0000259" key="5">
    <source>
        <dbReference type="SMART" id="SM00849"/>
    </source>
</evidence>
<dbReference type="GO" id="GO:0046872">
    <property type="term" value="F:metal ion binding"/>
    <property type="evidence" value="ECO:0007669"/>
    <property type="project" value="UniProtKB-KW"/>
</dbReference>
<dbReference type="EnsemblBacteria" id="ABF39044">
    <property type="protein sequence ID" value="ABF39044"/>
    <property type="gene ID" value="Acid345_0039"/>
</dbReference>
<evidence type="ECO:0000256" key="2">
    <source>
        <dbReference type="ARBA" id="ARBA00022723"/>
    </source>
</evidence>
<dbReference type="HOGENOM" id="CLU_056519_2_0_0"/>
<dbReference type="AlphaFoldDB" id="Q1IVQ6"/>
<dbReference type="InterPro" id="IPR051013">
    <property type="entry name" value="MBL_superfamily_lactonases"/>
</dbReference>
<evidence type="ECO:0000256" key="1">
    <source>
        <dbReference type="ARBA" id="ARBA00007749"/>
    </source>
</evidence>
<evidence type="ECO:0000256" key="3">
    <source>
        <dbReference type="ARBA" id="ARBA00022801"/>
    </source>
</evidence>
<dbReference type="KEGG" id="aba:Acid345_0039"/>
<feature type="domain" description="Metallo-beta-lactamase" evidence="5">
    <location>
        <begin position="59"/>
        <end position="265"/>
    </location>
</feature>
<dbReference type="STRING" id="204669.Acid345_0039"/>
<dbReference type="InterPro" id="IPR001279">
    <property type="entry name" value="Metallo-B-lactamas"/>
</dbReference>
<comment type="similarity">
    <text evidence="1">Belongs to the metallo-beta-lactamase superfamily.</text>
</comment>
<dbReference type="InterPro" id="IPR036866">
    <property type="entry name" value="RibonucZ/Hydroxyglut_hydro"/>
</dbReference>
<keyword evidence="4" id="KW-0862">Zinc</keyword>
<proteinExistence type="inferred from homology"/>
<gene>
    <name evidence="6" type="ordered locus">Acid345_0039</name>
</gene>
<dbReference type="SUPFAM" id="SSF56281">
    <property type="entry name" value="Metallo-hydrolase/oxidoreductase"/>
    <property type="match status" value="1"/>
</dbReference>
<dbReference type="OrthoDB" id="9802897at2"/>
<protein>
    <submittedName>
        <fullName evidence="6">Beta-lactamase-like protein</fullName>
    </submittedName>
</protein>
<keyword evidence="2" id="KW-0479">Metal-binding</keyword>
<dbReference type="eggNOG" id="COG0491">
    <property type="taxonomic scope" value="Bacteria"/>
</dbReference>
<dbReference type="SMART" id="SM00849">
    <property type="entry name" value="Lactamase_B"/>
    <property type="match status" value="1"/>
</dbReference>
<keyword evidence="3" id="KW-0378">Hydrolase</keyword>
<dbReference type="RefSeq" id="WP_011520846.1">
    <property type="nucleotide sequence ID" value="NC_008009.1"/>
</dbReference>
<reference evidence="6 7" key="1">
    <citation type="journal article" date="2009" name="Appl. Environ. Microbiol.">
        <title>Three genomes from the phylum Acidobacteria provide insight into the lifestyles of these microorganisms in soils.</title>
        <authorList>
            <person name="Ward N.L."/>
            <person name="Challacombe J.F."/>
            <person name="Janssen P.H."/>
            <person name="Henrissat B."/>
            <person name="Coutinho P.M."/>
            <person name="Wu M."/>
            <person name="Xie G."/>
            <person name="Haft D.H."/>
            <person name="Sait M."/>
            <person name="Badger J."/>
            <person name="Barabote R.D."/>
            <person name="Bradley B."/>
            <person name="Brettin T.S."/>
            <person name="Brinkac L.M."/>
            <person name="Bruce D."/>
            <person name="Creasy T."/>
            <person name="Daugherty S.C."/>
            <person name="Davidsen T.M."/>
            <person name="DeBoy R.T."/>
            <person name="Detter J.C."/>
            <person name="Dodson R.J."/>
            <person name="Durkin A.S."/>
            <person name="Ganapathy A."/>
            <person name="Gwinn-Giglio M."/>
            <person name="Han C.S."/>
            <person name="Khouri H."/>
            <person name="Kiss H."/>
            <person name="Kothari S.P."/>
            <person name="Madupu R."/>
            <person name="Nelson K.E."/>
            <person name="Nelson W.C."/>
            <person name="Paulsen I."/>
            <person name="Penn K."/>
            <person name="Ren Q."/>
            <person name="Rosovitz M.J."/>
            <person name="Selengut J.D."/>
            <person name="Shrivastava S."/>
            <person name="Sullivan S.A."/>
            <person name="Tapia R."/>
            <person name="Thompson L.S."/>
            <person name="Watkins K.L."/>
            <person name="Yang Q."/>
            <person name="Yu C."/>
            <person name="Zafar N."/>
            <person name="Zhou L."/>
            <person name="Kuske C.R."/>
        </authorList>
    </citation>
    <scope>NUCLEOTIDE SEQUENCE [LARGE SCALE GENOMIC DNA]</scope>
    <source>
        <strain evidence="6 7">Ellin345</strain>
    </source>
</reference>
<dbReference type="EMBL" id="CP000360">
    <property type="protein sequence ID" value="ABF39044.1"/>
    <property type="molecule type" value="Genomic_DNA"/>
</dbReference>
<keyword evidence="7" id="KW-1185">Reference proteome</keyword>
<dbReference type="Pfam" id="PF00753">
    <property type="entry name" value="Lactamase_B"/>
    <property type="match status" value="1"/>
</dbReference>
<sequence length="287" mass="32464">MNVPAISSKTHRTTIGDFELTILTDGTYWLDGGAMFGVVPKPLWSKRVAADDQNRITLGLNSLLIRGNGKNILVETGIGPKLGEKQQQIYGNQSALLHSFETLKLSPDDIDVVINTHLHFDHCGWNTYYKDGRATPTFPRATYYAQQGEWEHAQEQHDRDKVSYISDNYDPLINAGQMKLLKGDAEIAPGVRVKMFPGHTRNLQAVIIESQGKTACYISDLIPTSAHLDPTWVMGYDLDPILCIDNRKKFYDVAIPEKWLVAFTHDHEHPFAYVERDERGKPVPRYL</sequence>
<dbReference type="GO" id="GO:0016787">
    <property type="term" value="F:hydrolase activity"/>
    <property type="evidence" value="ECO:0007669"/>
    <property type="project" value="UniProtKB-KW"/>
</dbReference>
<evidence type="ECO:0000313" key="7">
    <source>
        <dbReference type="Proteomes" id="UP000002432"/>
    </source>
</evidence>
<dbReference type="Proteomes" id="UP000002432">
    <property type="component" value="Chromosome"/>
</dbReference>
<evidence type="ECO:0000313" key="6">
    <source>
        <dbReference type="EMBL" id="ABF39044.1"/>
    </source>
</evidence>
<evidence type="ECO:0000256" key="4">
    <source>
        <dbReference type="ARBA" id="ARBA00022833"/>
    </source>
</evidence>